<name>A0ABQ5CRS4_9ASTR</name>
<protein>
    <submittedName>
        <fullName evidence="1">Uncharacterized protein</fullName>
    </submittedName>
</protein>
<organism evidence="1 2">
    <name type="scientific">Tanacetum coccineum</name>
    <dbReference type="NCBI Taxonomy" id="301880"/>
    <lineage>
        <taxon>Eukaryota</taxon>
        <taxon>Viridiplantae</taxon>
        <taxon>Streptophyta</taxon>
        <taxon>Embryophyta</taxon>
        <taxon>Tracheophyta</taxon>
        <taxon>Spermatophyta</taxon>
        <taxon>Magnoliopsida</taxon>
        <taxon>eudicotyledons</taxon>
        <taxon>Gunneridae</taxon>
        <taxon>Pentapetalae</taxon>
        <taxon>asterids</taxon>
        <taxon>campanulids</taxon>
        <taxon>Asterales</taxon>
        <taxon>Asteraceae</taxon>
        <taxon>Asteroideae</taxon>
        <taxon>Anthemideae</taxon>
        <taxon>Anthemidinae</taxon>
        <taxon>Tanacetum</taxon>
    </lineage>
</organism>
<proteinExistence type="predicted"/>
<keyword evidence="2" id="KW-1185">Reference proteome</keyword>
<evidence type="ECO:0000313" key="2">
    <source>
        <dbReference type="Proteomes" id="UP001151760"/>
    </source>
</evidence>
<gene>
    <name evidence="1" type="ORF">Tco_0909709</name>
</gene>
<comment type="caution">
    <text evidence="1">The sequence shown here is derived from an EMBL/GenBank/DDBJ whole genome shotgun (WGS) entry which is preliminary data.</text>
</comment>
<dbReference type="Proteomes" id="UP001151760">
    <property type="component" value="Unassembled WGS sequence"/>
</dbReference>
<sequence length="215" mass="23332">MLTFSGRGTSTHVLLSMRALYLPHIAYFQLGSRRTWKGDLRIGDEALTCKLYLGLAFTIPTLERVTIWCCEVGSGGGGGGVVGGVDIVYGDGVDRGVGGVGLSDTKIFCTPISLMTCLSHPRSVLLCKASKTKGVVYGTSVIFILPLVLLNKEKQESSLQPKDEGTTNQEKLYLLHMDLCGLMRVASINGNYSRFTWVRFLKTKDEAPGGIISYT</sequence>
<evidence type="ECO:0000313" key="1">
    <source>
        <dbReference type="EMBL" id="GJT29434.1"/>
    </source>
</evidence>
<accession>A0ABQ5CRS4</accession>
<reference evidence="1" key="2">
    <citation type="submission" date="2022-01" db="EMBL/GenBank/DDBJ databases">
        <authorList>
            <person name="Yamashiro T."/>
            <person name="Shiraishi A."/>
            <person name="Satake H."/>
            <person name="Nakayama K."/>
        </authorList>
    </citation>
    <scope>NUCLEOTIDE SEQUENCE</scope>
</reference>
<dbReference type="EMBL" id="BQNB010014542">
    <property type="protein sequence ID" value="GJT29434.1"/>
    <property type="molecule type" value="Genomic_DNA"/>
</dbReference>
<reference evidence="1" key="1">
    <citation type="journal article" date="2022" name="Int. J. Mol. Sci.">
        <title>Draft Genome of Tanacetum Coccineum: Genomic Comparison of Closely Related Tanacetum-Family Plants.</title>
        <authorList>
            <person name="Yamashiro T."/>
            <person name="Shiraishi A."/>
            <person name="Nakayama K."/>
            <person name="Satake H."/>
        </authorList>
    </citation>
    <scope>NUCLEOTIDE SEQUENCE</scope>
</reference>